<feature type="region of interest" description="Disordered" evidence="1">
    <location>
        <begin position="1"/>
        <end position="147"/>
    </location>
</feature>
<protein>
    <submittedName>
        <fullName evidence="2">Uncharacterized protein</fullName>
    </submittedName>
</protein>
<dbReference type="EMBL" id="GISG01242454">
    <property type="protein sequence ID" value="MBA4669126.1"/>
    <property type="molecule type" value="Transcribed_RNA"/>
</dbReference>
<evidence type="ECO:0000313" key="2">
    <source>
        <dbReference type="EMBL" id="MBA4669126.1"/>
    </source>
</evidence>
<feature type="compositionally biased region" description="Basic and acidic residues" evidence="1">
    <location>
        <begin position="29"/>
        <end position="77"/>
    </location>
</feature>
<organism evidence="2">
    <name type="scientific">Opuntia streptacantha</name>
    <name type="common">Prickly pear cactus</name>
    <name type="synonym">Opuntia cardona</name>
    <dbReference type="NCBI Taxonomy" id="393608"/>
    <lineage>
        <taxon>Eukaryota</taxon>
        <taxon>Viridiplantae</taxon>
        <taxon>Streptophyta</taxon>
        <taxon>Embryophyta</taxon>
        <taxon>Tracheophyta</taxon>
        <taxon>Spermatophyta</taxon>
        <taxon>Magnoliopsida</taxon>
        <taxon>eudicotyledons</taxon>
        <taxon>Gunneridae</taxon>
        <taxon>Pentapetalae</taxon>
        <taxon>Caryophyllales</taxon>
        <taxon>Cactineae</taxon>
        <taxon>Cactaceae</taxon>
        <taxon>Opuntioideae</taxon>
        <taxon>Opuntia</taxon>
    </lineage>
</organism>
<sequence>MEPVHANTAQHGEKIKNIPIDHGSGRSNGKREQRIDVQKSDAQKMNWRNENRRNSRDVENHPRQDRQPSPETWRKPVEQPGASDSNSSVRHCGKAVSAAELAQTFSRSASGSKSIDQFSGKRGIPAHTQVPFSRLAGPPTRPQINGY</sequence>
<dbReference type="GO" id="GO:0003743">
    <property type="term" value="F:translation initiation factor activity"/>
    <property type="evidence" value="ECO:0007669"/>
    <property type="project" value="InterPro"/>
</dbReference>
<proteinExistence type="predicted"/>
<accession>A0A7C9ELR9</accession>
<reference evidence="2" key="2">
    <citation type="submission" date="2020-07" db="EMBL/GenBank/DDBJ databases">
        <authorList>
            <person name="Vera ALvarez R."/>
            <person name="Arias-Moreno D.M."/>
            <person name="Jimenez-Jacinto V."/>
            <person name="Jimenez-Bremont J.F."/>
            <person name="Swaminathan K."/>
            <person name="Moose S.P."/>
            <person name="Guerrero-Gonzalez M.L."/>
            <person name="Marino-Ramirez L."/>
            <person name="Landsman D."/>
            <person name="Rodriguez-Kessler M."/>
            <person name="Delgado-Sanchez P."/>
        </authorList>
    </citation>
    <scope>NUCLEOTIDE SEQUENCE</scope>
    <source>
        <tissue evidence="2">Cladode</tissue>
    </source>
</reference>
<dbReference type="PANTHER" id="PTHR32091">
    <property type="entry name" value="EUKARYOTIC TRANSLATION INITIATION FACTOR 4B"/>
    <property type="match status" value="1"/>
</dbReference>
<dbReference type="EMBL" id="GISG01242456">
    <property type="protein sequence ID" value="MBA4669128.1"/>
    <property type="molecule type" value="Transcribed_RNA"/>
</dbReference>
<feature type="compositionally biased region" description="Polar residues" evidence="1">
    <location>
        <begin position="103"/>
        <end position="117"/>
    </location>
</feature>
<dbReference type="InterPro" id="IPR010433">
    <property type="entry name" value="EIF-4B_pln"/>
</dbReference>
<dbReference type="GO" id="GO:0003729">
    <property type="term" value="F:mRNA binding"/>
    <property type="evidence" value="ECO:0007669"/>
    <property type="project" value="TreeGrafter"/>
</dbReference>
<name>A0A7C9ELR9_OPUST</name>
<dbReference type="PANTHER" id="PTHR32091:SF4">
    <property type="entry name" value="OS07G0546100 PROTEIN"/>
    <property type="match status" value="1"/>
</dbReference>
<evidence type="ECO:0000256" key="1">
    <source>
        <dbReference type="SAM" id="MobiDB-lite"/>
    </source>
</evidence>
<reference evidence="2" key="1">
    <citation type="journal article" date="2013" name="J. Plant Res.">
        <title>Effect of fungi and light on seed germination of three Opuntia species from semiarid lands of central Mexico.</title>
        <authorList>
            <person name="Delgado-Sanchez P."/>
            <person name="Jimenez-Bremont J.F."/>
            <person name="Guerrero-Gonzalez Mde L."/>
            <person name="Flores J."/>
        </authorList>
    </citation>
    <scope>NUCLEOTIDE SEQUENCE</scope>
    <source>
        <tissue evidence="2">Cladode</tissue>
    </source>
</reference>
<dbReference type="AlphaFoldDB" id="A0A7C9ELR9"/>